<reference evidence="2" key="1">
    <citation type="submission" date="2019-12" db="EMBL/GenBank/DDBJ databases">
        <title>An insight into the sialome of adult female Ixodes ricinus ticks feeding for 6 days.</title>
        <authorList>
            <person name="Perner J."/>
            <person name="Ribeiro J.M.C."/>
        </authorList>
    </citation>
    <scope>NUCLEOTIDE SEQUENCE</scope>
    <source>
        <strain evidence="2">Semi-engorged</strain>
        <tissue evidence="2">Salivary glands</tissue>
    </source>
</reference>
<feature type="region of interest" description="Disordered" evidence="1">
    <location>
        <begin position="25"/>
        <end position="54"/>
    </location>
</feature>
<evidence type="ECO:0000313" key="2">
    <source>
        <dbReference type="EMBL" id="MXU83768.1"/>
    </source>
</evidence>
<accession>A0A6B0TWQ8</accession>
<evidence type="ECO:0000256" key="1">
    <source>
        <dbReference type="SAM" id="MobiDB-lite"/>
    </source>
</evidence>
<dbReference type="AlphaFoldDB" id="A0A6B0TWQ8"/>
<sequence>MQAAYCCWRCDIKLLGEIAPSEAGLRDPLSGTDGTCRGYTSSQNESGRCSKKQAPPLRFDKSTYQRLEVRVSFRLHF</sequence>
<proteinExistence type="predicted"/>
<organism evidence="2">
    <name type="scientific">Ixodes ricinus</name>
    <name type="common">Common tick</name>
    <name type="synonym">Acarus ricinus</name>
    <dbReference type="NCBI Taxonomy" id="34613"/>
    <lineage>
        <taxon>Eukaryota</taxon>
        <taxon>Metazoa</taxon>
        <taxon>Ecdysozoa</taxon>
        <taxon>Arthropoda</taxon>
        <taxon>Chelicerata</taxon>
        <taxon>Arachnida</taxon>
        <taxon>Acari</taxon>
        <taxon>Parasitiformes</taxon>
        <taxon>Ixodida</taxon>
        <taxon>Ixodoidea</taxon>
        <taxon>Ixodidae</taxon>
        <taxon>Ixodinae</taxon>
        <taxon>Ixodes</taxon>
    </lineage>
</organism>
<dbReference type="EMBL" id="GIFC01001685">
    <property type="protein sequence ID" value="MXU83768.1"/>
    <property type="molecule type" value="Transcribed_RNA"/>
</dbReference>
<name>A0A6B0TWQ8_IXORI</name>
<protein>
    <submittedName>
        <fullName evidence="2">Uncharacterized protein</fullName>
    </submittedName>
</protein>
<feature type="compositionally biased region" description="Polar residues" evidence="1">
    <location>
        <begin position="38"/>
        <end position="47"/>
    </location>
</feature>